<sequence length="80" mass="9025">MDLQDSVVKELEQRGCEVVRRTSALVFLVHPESPGIMVRVGTVYVVAETSEAEIVRQRLDRFDAASFVSQLRAYETGRAR</sequence>
<dbReference type="RefSeq" id="WP_015922106.1">
    <property type="nucleotide sequence ID" value="NC_011959.1"/>
</dbReference>
<dbReference type="STRING" id="309801.trd_1153"/>
<evidence type="ECO:0000313" key="2">
    <source>
        <dbReference type="Proteomes" id="UP000000447"/>
    </source>
</evidence>
<dbReference type="HOGENOM" id="CLU_2588593_0_0_0"/>
<accession>B9L0T2</accession>
<reference evidence="1 2" key="1">
    <citation type="journal article" date="2009" name="PLoS ONE">
        <title>Complete genome sequence of the aerobic CO-oxidizing thermophile Thermomicrobium roseum.</title>
        <authorList>
            <person name="Wu D."/>
            <person name="Raymond J."/>
            <person name="Wu M."/>
            <person name="Chatterji S."/>
            <person name="Ren Q."/>
            <person name="Graham J.E."/>
            <person name="Bryant D.A."/>
            <person name="Robb F."/>
            <person name="Colman A."/>
            <person name="Tallon L.J."/>
            <person name="Badger J.H."/>
            <person name="Madupu R."/>
            <person name="Ward N.L."/>
            <person name="Eisen J.A."/>
        </authorList>
    </citation>
    <scope>NUCLEOTIDE SEQUENCE [LARGE SCALE GENOMIC DNA]</scope>
    <source>
        <strain evidence="2">ATCC 27502 / DSM 5159 / P-2</strain>
    </source>
</reference>
<organism evidence="1 2">
    <name type="scientific">Thermomicrobium roseum (strain ATCC 27502 / DSM 5159 / P-2)</name>
    <dbReference type="NCBI Taxonomy" id="309801"/>
    <lineage>
        <taxon>Bacteria</taxon>
        <taxon>Pseudomonadati</taxon>
        <taxon>Thermomicrobiota</taxon>
        <taxon>Thermomicrobia</taxon>
        <taxon>Thermomicrobiales</taxon>
        <taxon>Thermomicrobiaceae</taxon>
        <taxon>Thermomicrobium</taxon>
    </lineage>
</organism>
<keyword evidence="2" id="KW-1185">Reference proteome</keyword>
<name>B9L0T2_THERP</name>
<dbReference type="Proteomes" id="UP000000447">
    <property type="component" value="Chromosome"/>
</dbReference>
<protein>
    <submittedName>
        <fullName evidence="1">Uncharacterized protein</fullName>
    </submittedName>
</protein>
<dbReference type="EMBL" id="CP001275">
    <property type="protein sequence ID" value="ACM05835.1"/>
    <property type="molecule type" value="Genomic_DNA"/>
</dbReference>
<dbReference type="KEGG" id="tro:trd_1153"/>
<dbReference type="AlphaFoldDB" id="B9L0T2"/>
<proteinExistence type="predicted"/>
<gene>
    <name evidence="1" type="ordered locus">trd_1153</name>
</gene>
<evidence type="ECO:0000313" key="1">
    <source>
        <dbReference type="EMBL" id="ACM05835.1"/>
    </source>
</evidence>